<evidence type="ECO:0000313" key="4">
    <source>
        <dbReference type="Proteomes" id="UP000242951"/>
    </source>
</evidence>
<keyword evidence="2" id="KW-0808">Transferase</keyword>
<dbReference type="EMBL" id="LELG01000136">
    <property type="protein sequence ID" value="KMQ80196.1"/>
    <property type="molecule type" value="Genomic_DNA"/>
</dbReference>
<reference evidence="3 4" key="1">
    <citation type="submission" date="2015-06" db="EMBL/GenBank/DDBJ databases">
        <title>Comparative genomics of Burkholderia leaf nodule symbionts.</title>
        <authorList>
            <person name="Carlier A."/>
            <person name="Eberl L."/>
            <person name="Pinto-Carbo M."/>
        </authorList>
    </citation>
    <scope>NUCLEOTIDE SEQUENCE [LARGE SCALE GENOMIC DNA]</scope>
    <source>
        <strain evidence="3 4">UZHbot3</strain>
    </source>
</reference>
<protein>
    <submittedName>
        <fullName evidence="3">ADP-heptose--lipooligosaccharide heptosyltransferase II</fullName>
    </submittedName>
</protein>
<comment type="caution">
    <text evidence="3">The sequence shown here is derived from an EMBL/GenBank/DDBJ whole genome shotgun (WGS) entry which is preliminary data.</text>
</comment>
<keyword evidence="1" id="KW-0328">Glycosyltransferase</keyword>
<organism evidence="3 4">
    <name type="scientific">Candidatus Burkholderia pumila</name>
    <dbReference type="NCBI Taxonomy" id="1090375"/>
    <lineage>
        <taxon>Bacteria</taxon>
        <taxon>Pseudomonadati</taxon>
        <taxon>Pseudomonadota</taxon>
        <taxon>Betaproteobacteria</taxon>
        <taxon>Burkholderiales</taxon>
        <taxon>Burkholderiaceae</taxon>
        <taxon>Burkholderia</taxon>
    </lineage>
</organism>
<dbReference type="Pfam" id="PF01075">
    <property type="entry name" value="Glyco_transf_9"/>
    <property type="match status" value="1"/>
</dbReference>
<evidence type="ECO:0000256" key="2">
    <source>
        <dbReference type="ARBA" id="ARBA00022679"/>
    </source>
</evidence>
<keyword evidence="4" id="KW-1185">Reference proteome</keyword>
<dbReference type="CDD" id="cd03789">
    <property type="entry name" value="GT9_LPS_heptosyltransferase"/>
    <property type="match status" value="1"/>
</dbReference>
<gene>
    <name evidence="3" type="ORF">BPMI_03748c</name>
</gene>
<dbReference type="SUPFAM" id="SSF53756">
    <property type="entry name" value="UDP-Glycosyltransferase/glycogen phosphorylase"/>
    <property type="match status" value="1"/>
</dbReference>
<dbReference type="PANTHER" id="PTHR30160:SF1">
    <property type="entry name" value="LIPOPOLYSACCHARIDE 1,2-N-ACETYLGLUCOSAMINETRANSFERASE-RELATED"/>
    <property type="match status" value="1"/>
</dbReference>
<dbReference type="Gene3D" id="3.40.50.2000">
    <property type="entry name" value="Glycogen Phosphorylase B"/>
    <property type="match status" value="2"/>
</dbReference>
<dbReference type="InterPro" id="IPR002201">
    <property type="entry name" value="Glyco_trans_9"/>
</dbReference>
<accession>A0ABR5HLC3</accession>
<dbReference type="PANTHER" id="PTHR30160">
    <property type="entry name" value="TETRAACYLDISACCHARIDE 4'-KINASE-RELATED"/>
    <property type="match status" value="1"/>
</dbReference>
<sequence>MNDDAIERIAIFRALQLGDMLCAVPSLRALRRKYQQAHIALIGLPWASSFVERYAHLVDELIVFPGAVGFPEQQETNVHLSAFYDSMRARRFDLAIQLHGSGGVANDIVINMGARHNAGFLKPDEGTREGVFMPWPGELPEIERYNALMRRLVIDACDPGLEIPLTDDDTRECDALIEAHGIDVHKLVLVHPGAQLPSRRWPIKRFGEVANKLSVAGWQIAVTGSAGEAPLTASVAANVGAHALDLAGRTSLGALAALVARAKLIVCNDTGLSHVAAAMRTPSVVVASGSDTRRWAPLDHSRHRVIADWPECRPCSYRECPYEHECGRNVGVPAVIIAAFGQLYSYAREETPQYVHR</sequence>
<name>A0ABR5HLC3_9BURK</name>
<dbReference type="Proteomes" id="UP000242951">
    <property type="component" value="Unassembled WGS sequence"/>
</dbReference>
<proteinExistence type="predicted"/>
<evidence type="ECO:0000256" key="1">
    <source>
        <dbReference type="ARBA" id="ARBA00022676"/>
    </source>
</evidence>
<dbReference type="InterPro" id="IPR051199">
    <property type="entry name" value="LPS_LOS_Heptosyltrfase"/>
</dbReference>
<evidence type="ECO:0000313" key="3">
    <source>
        <dbReference type="EMBL" id="KMQ80196.1"/>
    </source>
</evidence>